<evidence type="ECO:0000259" key="2">
    <source>
        <dbReference type="Pfam" id="PF12769"/>
    </source>
</evidence>
<reference evidence="3 4" key="1">
    <citation type="submission" date="2017-03" db="EMBL/GenBank/DDBJ databases">
        <title>Lifting the veil on microbial sulfur biogeochemistry in mining wastewaters.</title>
        <authorList>
            <person name="Kantor R.S."/>
            <person name="Colenbrander Nelson T."/>
            <person name="Marshall S."/>
            <person name="Bennett D."/>
            <person name="Apte S."/>
            <person name="Camacho D."/>
            <person name="Thomas B.C."/>
            <person name="Warren L.A."/>
            <person name="Banfield J.F."/>
        </authorList>
    </citation>
    <scope>NUCLEOTIDE SEQUENCE [LARGE SCALE GENOMIC DNA]</scope>
    <source>
        <strain evidence="3">32-67-7</strain>
    </source>
</reference>
<keyword evidence="1" id="KW-0812">Transmembrane</keyword>
<gene>
    <name evidence="3" type="ORF">B7Z12_02830</name>
</gene>
<proteinExistence type="predicted"/>
<evidence type="ECO:0000256" key="1">
    <source>
        <dbReference type="SAM" id="Phobius"/>
    </source>
</evidence>
<dbReference type="InterPro" id="IPR024605">
    <property type="entry name" value="NADP_transhyd_a_C"/>
</dbReference>
<sequence>KGAGAIAAAFAAVNIFGGFLVTQRMLAMYKKKEKK</sequence>
<name>A0A258DD93_CAUVI</name>
<protein>
    <submittedName>
        <fullName evidence="3">NAD(P) transhydrogenase subunit alpha</fullName>
    </submittedName>
</protein>
<dbReference type="AlphaFoldDB" id="A0A258DD93"/>
<keyword evidence="1" id="KW-0472">Membrane</keyword>
<feature type="non-terminal residue" evidence="3">
    <location>
        <position position="1"/>
    </location>
</feature>
<accession>A0A258DD93</accession>
<dbReference type="Pfam" id="PF12769">
    <property type="entry name" value="PNTB_4TM"/>
    <property type="match status" value="1"/>
</dbReference>
<feature type="transmembrane region" description="Helical" evidence="1">
    <location>
        <begin position="6"/>
        <end position="27"/>
    </location>
</feature>
<feature type="domain" description="NAD(P) transhydrogenase alpha subunit C-terminal" evidence="2">
    <location>
        <begin position="3"/>
        <end position="31"/>
    </location>
</feature>
<comment type="caution">
    <text evidence="3">The sequence shown here is derived from an EMBL/GenBank/DDBJ whole genome shotgun (WGS) entry which is preliminary data.</text>
</comment>
<organism evidence="3 4">
    <name type="scientific">Caulobacter vibrioides</name>
    <name type="common">Caulobacter crescentus</name>
    <dbReference type="NCBI Taxonomy" id="155892"/>
    <lineage>
        <taxon>Bacteria</taxon>
        <taxon>Pseudomonadati</taxon>
        <taxon>Pseudomonadota</taxon>
        <taxon>Alphaproteobacteria</taxon>
        <taxon>Caulobacterales</taxon>
        <taxon>Caulobacteraceae</taxon>
        <taxon>Caulobacter</taxon>
    </lineage>
</organism>
<dbReference type="EMBL" id="NCDQ01000025">
    <property type="protein sequence ID" value="OYX05708.1"/>
    <property type="molecule type" value="Genomic_DNA"/>
</dbReference>
<evidence type="ECO:0000313" key="3">
    <source>
        <dbReference type="EMBL" id="OYX05708.1"/>
    </source>
</evidence>
<keyword evidence="1" id="KW-1133">Transmembrane helix</keyword>
<dbReference type="Proteomes" id="UP000215616">
    <property type="component" value="Unassembled WGS sequence"/>
</dbReference>
<evidence type="ECO:0000313" key="4">
    <source>
        <dbReference type="Proteomes" id="UP000215616"/>
    </source>
</evidence>